<gene>
    <name evidence="3" type="primary">rlpA</name>
    <name evidence="7" type="ORF">H261_03088</name>
</gene>
<dbReference type="GO" id="GO:0000270">
    <property type="term" value="P:peptidoglycan metabolic process"/>
    <property type="evidence" value="ECO:0007669"/>
    <property type="project" value="UniProtKB-UniRule"/>
</dbReference>
<dbReference type="GO" id="GO:0008932">
    <property type="term" value="F:lytic endotransglycosylase activity"/>
    <property type="evidence" value="ECO:0007669"/>
    <property type="project" value="UniProtKB-UniRule"/>
</dbReference>
<dbReference type="eggNOG" id="COG0797">
    <property type="taxonomic scope" value="Bacteria"/>
</dbReference>
<sequence length="123" mass="12754">MAAILVAGASLPASAEMAGAAGLGGESYGIASWYGPGFKGNRTASGEKFDPKALTAAHPTLPFGTLVEVSRRDRKKSVIVMVTDRGPFVAGRAIDLSRAAARRLHMSTQGAVPVRMQVVGKTE</sequence>
<accession>M2ZAC8</accession>
<comment type="similarity">
    <text evidence="3 4">Belongs to the RlpA family.</text>
</comment>
<keyword evidence="8" id="KW-1185">Reference proteome</keyword>
<evidence type="ECO:0000313" key="7">
    <source>
        <dbReference type="EMBL" id="EME71360.1"/>
    </source>
</evidence>
<evidence type="ECO:0000256" key="2">
    <source>
        <dbReference type="ARBA" id="ARBA00023316"/>
    </source>
</evidence>
<dbReference type="Proteomes" id="UP000011744">
    <property type="component" value="Unassembled WGS sequence"/>
</dbReference>
<dbReference type="PATRIC" id="fig|1244869.3.peg.616"/>
<evidence type="ECO:0000256" key="1">
    <source>
        <dbReference type="ARBA" id="ARBA00023239"/>
    </source>
</evidence>
<reference evidence="7 8" key="1">
    <citation type="journal article" date="2014" name="Genome Announc.">
        <title>Draft Genome Sequence of Magnetospirillum sp. Strain SO-1, a Freshwater Magnetotactic Bacterium Isolated from the Ol'khovka River, Russia.</title>
        <authorList>
            <person name="Grouzdev D.S."/>
            <person name="Dziuba M.V."/>
            <person name="Sukhacheva M.S."/>
            <person name="Mardanov A.V."/>
            <person name="Beletskiy A.V."/>
            <person name="Kuznetsov B.B."/>
            <person name="Skryabin K.G."/>
        </authorList>
    </citation>
    <scope>NUCLEOTIDE SEQUENCE [LARGE SCALE GENOMIC DNA]</scope>
    <source>
        <strain evidence="7 8">SO-1</strain>
    </source>
</reference>
<dbReference type="NCBIfam" id="TIGR00413">
    <property type="entry name" value="rlpA"/>
    <property type="match status" value="1"/>
</dbReference>
<dbReference type="InterPro" id="IPR034718">
    <property type="entry name" value="RlpA"/>
</dbReference>
<evidence type="ECO:0000256" key="4">
    <source>
        <dbReference type="RuleBase" id="RU003495"/>
    </source>
</evidence>
<dbReference type="SUPFAM" id="SSF50685">
    <property type="entry name" value="Barwin-like endoglucanases"/>
    <property type="match status" value="1"/>
</dbReference>
<evidence type="ECO:0000256" key="5">
    <source>
        <dbReference type="SAM" id="SignalP"/>
    </source>
</evidence>
<protein>
    <recommendedName>
        <fullName evidence="3">Endolytic peptidoglycan transglycosylase RlpA</fullName>
        <ecNumber evidence="3">4.2.2.-</ecNumber>
    </recommendedName>
</protein>
<evidence type="ECO:0000256" key="3">
    <source>
        <dbReference type="HAMAP-Rule" id="MF_02071"/>
    </source>
</evidence>
<dbReference type="PANTHER" id="PTHR34183">
    <property type="entry name" value="ENDOLYTIC PEPTIDOGLYCAN TRANSGLYCOSYLASE RLPA"/>
    <property type="match status" value="1"/>
</dbReference>
<keyword evidence="5" id="KW-0732">Signal</keyword>
<keyword evidence="7" id="KW-0449">Lipoprotein</keyword>
<comment type="function">
    <text evidence="3">Lytic transglycosylase with a strong preference for naked glycan strands that lack stem peptides.</text>
</comment>
<dbReference type="InterPro" id="IPR036908">
    <property type="entry name" value="RlpA-like_sf"/>
</dbReference>
<dbReference type="EMBL" id="AONQ01000005">
    <property type="protein sequence ID" value="EME71360.1"/>
    <property type="molecule type" value="Genomic_DNA"/>
</dbReference>
<dbReference type="CDD" id="cd22268">
    <property type="entry name" value="DPBB_RlpA-like"/>
    <property type="match status" value="1"/>
</dbReference>
<proteinExistence type="inferred from homology"/>
<dbReference type="PANTHER" id="PTHR34183:SF1">
    <property type="entry name" value="ENDOLYTIC PEPTIDOGLYCAN TRANSGLYCOSYLASE RLPA"/>
    <property type="match status" value="1"/>
</dbReference>
<dbReference type="Gene3D" id="2.40.40.10">
    <property type="entry name" value="RlpA-like domain"/>
    <property type="match status" value="1"/>
</dbReference>
<keyword evidence="2 3" id="KW-0961">Cell wall biogenesis/degradation</keyword>
<organism evidence="7 8">
    <name type="scientific">Paramagnetospirillum caucaseum</name>
    <dbReference type="NCBI Taxonomy" id="1244869"/>
    <lineage>
        <taxon>Bacteria</taxon>
        <taxon>Pseudomonadati</taxon>
        <taxon>Pseudomonadota</taxon>
        <taxon>Alphaproteobacteria</taxon>
        <taxon>Rhodospirillales</taxon>
        <taxon>Magnetospirillaceae</taxon>
        <taxon>Paramagnetospirillum</taxon>
    </lineage>
</organism>
<evidence type="ECO:0000259" key="6">
    <source>
        <dbReference type="Pfam" id="PF03330"/>
    </source>
</evidence>
<dbReference type="InterPro" id="IPR009009">
    <property type="entry name" value="RlpA-like_DPBB"/>
</dbReference>
<dbReference type="AlphaFoldDB" id="M2ZAC8"/>
<name>M2ZAC8_9PROT</name>
<dbReference type="Pfam" id="PF03330">
    <property type="entry name" value="DPBB_1"/>
    <property type="match status" value="1"/>
</dbReference>
<evidence type="ECO:0000313" key="8">
    <source>
        <dbReference type="Proteomes" id="UP000011744"/>
    </source>
</evidence>
<feature type="domain" description="RlpA-like protein double-psi beta-barrel" evidence="6">
    <location>
        <begin position="28"/>
        <end position="115"/>
    </location>
</feature>
<dbReference type="EC" id="4.2.2.-" evidence="3"/>
<feature type="chain" id="PRO_5012429507" description="Endolytic peptidoglycan transglycosylase RlpA" evidence="5">
    <location>
        <begin position="16"/>
        <end position="123"/>
    </location>
</feature>
<feature type="signal peptide" evidence="5">
    <location>
        <begin position="1"/>
        <end position="15"/>
    </location>
</feature>
<dbReference type="HAMAP" id="MF_02071">
    <property type="entry name" value="RlpA"/>
    <property type="match status" value="1"/>
</dbReference>
<keyword evidence="1 3" id="KW-0456">Lyase</keyword>
<comment type="caution">
    <text evidence="7">The sequence shown here is derived from an EMBL/GenBank/DDBJ whole genome shotgun (WGS) entry which is preliminary data.</text>
</comment>
<dbReference type="InterPro" id="IPR012997">
    <property type="entry name" value="RplA"/>
</dbReference>
<dbReference type="STRING" id="1244869.H261_03088"/>
<dbReference type="GO" id="GO:0071555">
    <property type="term" value="P:cell wall organization"/>
    <property type="evidence" value="ECO:0007669"/>
    <property type="project" value="UniProtKB-KW"/>
</dbReference>